<dbReference type="GO" id="GO:0061503">
    <property type="term" value="F:tRNA threonylcarbamoyladenosine dehydratase"/>
    <property type="evidence" value="ECO:0007669"/>
    <property type="project" value="TreeGrafter"/>
</dbReference>
<dbReference type="STRING" id="1319815.HMPREF0202_01533"/>
<dbReference type="Proteomes" id="UP000017081">
    <property type="component" value="Unassembled WGS sequence"/>
</dbReference>
<dbReference type="EMBL" id="AXZF01000055">
    <property type="protein sequence ID" value="ERT68573.1"/>
    <property type="molecule type" value="Genomic_DNA"/>
</dbReference>
<dbReference type="Pfam" id="PF00899">
    <property type="entry name" value="ThiF"/>
    <property type="match status" value="1"/>
</dbReference>
<dbReference type="InterPro" id="IPR045886">
    <property type="entry name" value="ThiF/MoeB/HesA"/>
</dbReference>
<dbReference type="InterPro" id="IPR035985">
    <property type="entry name" value="Ubiquitin-activating_enz"/>
</dbReference>
<dbReference type="AlphaFoldDB" id="U7VCQ1"/>
<dbReference type="HOGENOM" id="CLU_013325_10_4_0"/>
<dbReference type="eggNOG" id="COG0476">
    <property type="taxonomic scope" value="Bacteria"/>
</dbReference>
<name>U7VCQ1_9FUSO</name>
<gene>
    <name evidence="2" type="ORF">HMPREF0202_01533</name>
</gene>
<dbReference type="PANTHER" id="PTHR43267">
    <property type="entry name" value="TRNA THREONYLCARBAMOYLADENOSINE DEHYDRATASE"/>
    <property type="match status" value="1"/>
</dbReference>
<comment type="caution">
    <text evidence="2">The sequence shown here is derived from an EMBL/GenBank/DDBJ whole genome shotgun (WGS) entry which is preliminary data.</text>
</comment>
<dbReference type="InterPro" id="IPR000594">
    <property type="entry name" value="ThiF_NAD_FAD-bd"/>
</dbReference>
<proteinExistence type="predicted"/>
<organism evidence="2 3">
    <name type="scientific">Cetobacterium somerae ATCC BAA-474</name>
    <dbReference type="NCBI Taxonomy" id="1319815"/>
    <lineage>
        <taxon>Bacteria</taxon>
        <taxon>Fusobacteriati</taxon>
        <taxon>Fusobacteriota</taxon>
        <taxon>Fusobacteriia</taxon>
        <taxon>Fusobacteriales</taxon>
        <taxon>Fusobacteriaceae</taxon>
        <taxon>Cetobacterium</taxon>
    </lineage>
</organism>
<evidence type="ECO:0000313" key="2">
    <source>
        <dbReference type="EMBL" id="ERT68573.1"/>
    </source>
</evidence>
<protein>
    <recommendedName>
        <fullName evidence="1">THIF-type NAD/FAD binding fold domain-containing protein</fullName>
    </recommendedName>
</protein>
<accession>U7VCQ1</accession>
<dbReference type="Gene3D" id="3.40.50.720">
    <property type="entry name" value="NAD(P)-binding Rossmann-like Domain"/>
    <property type="match status" value="1"/>
</dbReference>
<dbReference type="SUPFAM" id="SSF69572">
    <property type="entry name" value="Activating enzymes of the ubiquitin-like proteins"/>
    <property type="match status" value="1"/>
</dbReference>
<dbReference type="RefSeq" id="WP_023051071.1">
    <property type="nucleotide sequence ID" value="NZ_CP173062.2"/>
</dbReference>
<keyword evidence="3" id="KW-1185">Reference proteome</keyword>
<reference evidence="2 3" key="1">
    <citation type="submission" date="2013-08" db="EMBL/GenBank/DDBJ databases">
        <authorList>
            <person name="Weinstock G."/>
            <person name="Sodergren E."/>
            <person name="Wylie T."/>
            <person name="Fulton L."/>
            <person name="Fulton R."/>
            <person name="Fronick C."/>
            <person name="O'Laughlin M."/>
            <person name="Godfrey J."/>
            <person name="Miner T."/>
            <person name="Herter B."/>
            <person name="Appelbaum E."/>
            <person name="Cordes M."/>
            <person name="Lek S."/>
            <person name="Wollam A."/>
            <person name="Pepin K.H."/>
            <person name="Palsikar V.B."/>
            <person name="Mitreva M."/>
            <person name="Wilson R.K."/>
        </authorList>
    </citation>
    <scope>NUCLEOTIDE SEQUENCE [LARGE SCALE GENOMIC DNA]</scope>
    <source>
        <strain evidence="2 3">ATCC BAA-474</strain>
    </source>
</reference>
<dbReference type="GO" id="GO:0008641">
    <property type="term" value="F:ubiquitin-like modifier activating enzyme activity"/>
    <property type="evidence" value="ECO:0007669"/>
    <property type="project" value="InterPro"/>
</dbReference>
<dbReference type="PANTHER" id="PTHR43267:SF1">
    <property type="entry name" value="TRNA THREONYLCARBAMOYLADENOSINE DEHYDRATASE"/>
    <property type="match status" value="1"/>
</dbReference>
<evidence type="ECO:0000313" key="3">
    <source>
        <dbReference type="Proteomes" id="UP000017081"/>
    </source>
</evidence>
<sequence length="231" mass="26585">MEKRYIKNFDSLSEFEQKIIKQKNILVIGLGGLGGFVLDSLARLGVNKIKLIDFDNFDITNLNRQLLSTEKNIGLSKVLEGKKYINSINSLIDVEIFNYKFEECCFKTIFEDIDIVFDCCDNIITKFNIEEQCQIFNTPLIYGAVAGYFGQVSCILPNFTLLKQIYPKKNIEGVESKTGNLCFVVSIVASLQINIFLKLILKKTIKTNGFYYIDMNIFEIQWISFEIKKEK</sequence>
<dbReference type="GO" id="GO:0061504">
    <property type="term" value="P:cyclic threonylcarbamoyladenosine biosynthetic process"/>
    <property type="evidence" value="ECO:0007669"/>
    <property type="project" value="TreeGrafter"/>
</dbReference>
<evidence type="ECO:0000259" key="1">
    <source>
        <dbReference type="Pfam" id="PF00899"/>
    </source>
</evidence>
<feature type="domain" description="THIF-type NAD/FAD binding fold" evidence="1">
    <location>
        <begin position="9"/>
        <end position="228"/>
    </location>
</feature>